<organism evidence="1 2">
    <name type="scientific">Anabaena lutea FACHB-196</name>
    <dbReference type="NCBI Taxonomy" id="2692881"/>
    <lineage>
        <taxon>Bacteria</taxon>
        <taxon>Bacillati</taxon>
        <taxon>Cyanobacteriota</taxon>
        <taxon>Cyanophyceae</taxon>
        <taxon>Nostocales</taxon>
        <taxon>Nostocaceae</taxon>
        <taxon>Anabaena</taxon>
    </lineage>
</organism>
<dbReference type="EMBL" id="JACJST010000022">
    <property type="protein sequence ID" value="MBD2570166.1"/>
    <property type="molecule type" value="Genomic_DNA"/>
</dbReference>
<keyword evidence="2" id="KW-1185">Reference proteome</keyword>
<proteinExistence type="predicted"/>
<dbReference type="Proteomes" id="UP000640531">
    <property type="component" value="Unassembled WGS sequence"/>
</dbReference>
<accession>A0ABR8FJ20</accession>
<dbReference type="RefSeq" id="WP_190717668.1">
    <property type="nucleotide sequence ID" value="NZ_JACJST010000022.1"/>
</dbReference>
<sequence>MKELTWQKVLQAQQQDFIQRLKYSLSNPEYDNLTLSHFNYHPFYCERSYPSERIIISALDEEKIDRFCGELAEKYNHEPAVDSYMNYKIGKLGEEAVKVYLNNLITGVDYKIHSGGDGGIDFLVKNNKHIGIQVKTKTLNRISLRDICKNKLSEDDVDECGFYLWQDRMTRIDSIKWNIQSEEIHQNKVLICILLMNYIVVDKISSECDCIIAGFKPTAEIKYSGDFKMQDLLYSGGIRPFLESLN</sequence>
<reference evidence="1 2" key="1">
    <citation type="journal article" date="2020" name="ISME J.">
        <title>Comparative genomics reveals insights into cyanobacterial evolution and habitat adaptation.</title>
        <authorList>
            <person name="Chen M.Y."/>
            <person name="Teng W.K."/>
            <person name="Zhao L."/>
            <person name="Hu C.X."/>
            <person name="Zhou Y.K."/>
            <person name="Han B.P."/>
            <person name="Song L.R."/>
            <person name="Shu W.S."/>
        </authorList>
    </citation>
    <scope>NUCLEOTIDE SEQUENCE [LARGE SCALE GENOMIC DNA]</scope>
    <source>
        <strain evidence="1 2">FACHB-196</strain>
    </source>
</reference>
<protein>
    <recommendedName>
        <fullName evidence="3">Restriction endonuclease</fullName>
    </recommendedName>
</protein>
<evidence type="ECO:0000313" key="2">
    <source>
        <dbReference type="Proteomes" id="UP000640531"/>
    </source>
</evidence>
<comment type="caution">
    <text evidence="1">The sequence shown here is derived from an EMBL/GenBank/DDBJ whole genome shotgun (WGS) entry which is preliminary data.</text>
</comment>
<gene>
    <name evidence="1" type="ORF">H6G59_20155</name>
</gene>
<evidence type="ECO:0000313" key="1">
    <source>
        <dbReference type="EMBL" id="MBD2570166.1"/>
    </source>
</evidence>
<evidence type="ECO:0008006" key="3">
    <source>
        <dbReference type="Google" id="ProtNLM"/>
    </source>
</evidence>
<name>A0ABR8FJ20_9NOST</name>